<evidence type="ECO:0000313" key="10">
    <source>
        <dbReference type="Proteomes" id="UP000001640"/>
    </source>
</evidence>
<evidence type="ECO:0000313" key="9">
    <source>
        <dbReference type="EMBL" id="CCC70944.1"/>
    </source>
</evidence>
<keyword evidence="5" id="KW-0805">Transcription regulation</keyword>
<dbReference type="GO" id="GO:2000640">
    <property type="term" value="P:positive regulation of SREBP signaling pathway"/>
    <property type="evidence" value="ECO:0007669"/>
    <property type="project" value="TreeGrafter"/>
</dbReference>
<keyword evidence="4" id="KW-0810">Translation regulation</keyword>
<proteinExistence type="inferred from homology"/>
<dbReference type="KEGG" id="ncs:NCAS_0G00570"/>
<evidence type="ECO:0000256" key="1">
    <source>
        <dbReference type="ARBA" id="ARBA00004123"/>
    </source>
</evidence>
<dbReference type="RefSeq" id="XP_003677297.1">
    <property type="nucleotide sequence ID" value="XM_003677249.1"/>
</dbReference>
<comment type="similarity">
    <text evidence="2">Belongs to the ETT1 family.</text>
</comment>
<dbReference type="GO" id="GO:0005634">
    <property type="term" value="C:nucleus"/>
    <property type="evidence" value="ECO:0007669"/>
    <property type="project" value="UniProtKB-SubCell"/>
</dbReference>
<dbReference type="PANTHER" id="PTHR28290">
    <property type="entry name" value="ENHANCER OF TRANSLATION TERMINATION 1"/>
    <property type="match status" value="1"/>
</dbReference>
<dbReference type="Proteomes" id="UP000001640">
    <property type="component" value="Chromosome 7"/>
</dbReference>
<keyword evidence="7" id="KW-0539">Nucleus</keyword>
<evidence type="ECO:0000256" key="6">
    <source>
        <dbReference type="ARBA" id="ARBA00023163"/>
    </source>
</evidence>
<keyword evidence="6" id="KW-0804">Transcription</keyword>
<dbReference type="HOGENOM" id="CLU_050427_0_0_1"/>
<dbReference type="EMBL" id="HE576758">
    <property type="protein sequence ID" value="CCC70944.1"/>
    <property type="molecule type" value="Genomic_DNA"/>
</dbReference>
<sequence>MAKRPLGLGKQAQKKKQKVASREATPDTTPSNQISIELNDEEDADNELAQLNGLWNQYFKSDKDDEILLNGMIHECDRILRIVKSDDDASSEERGKLTKLIHSDDRFYACFALALSELTVFKSENVKEVSEFFNLALERCEDGLKIFSHSDLLSLVFSKIIFQRIPLEFISKLKVDSKEDNLKLKLYEQFEKGQEKFNVLSQDKNNKQNEDYLRLTFEVLQSYDDLMDIIENFGHEKDIEEGLDSDEEEELAQIELAKSHPLFQFQKNFTKDLTWLKDQLINLFKHIKDHESPLYHQVARSIGELYLKFAENPSSVYLDVVYGDDRDESSKEDDETKTKSQREAVQLLEAGLEYLKKAQLKDSPETWVQVAEAFIDLGNVQDNESAEQEAAYKSAEQLLRKANRATNGKYEHILDNLINES</sequence>
<comment type="subcellular location">
    <subcellularLocation>
        <location evidence="1">Nucleus</location>
    </subcellularLocation>
</comment>
<dbReference type="FunCoup" id="G0VHR0">
    <property type="interactions" value="128"/>
</dbReference>
<evidence type="ECO:0000256" key="7">
    <source>
        <dbReference type="ARBA" id="ARBA00023242"/>
    </source>
</evidence>
<evidence type="ECO:0000256" key="2">
    <source>
        <dbReference type="ARBA" id="ARBA00007273"/>
    </source>
</evidence>
<feature type="region of interest" description="Disordered" evidence="8">
    <location>
        <begin position="1"/>
        <end position="35"/>
    </location>
</feature>
<dbReference type="GO" id="GO:0006415">
    <property type="term" value="P:translational termination"/>
    <property type="evidence" value="ECO:0007669"/>
    <property type="project" value="EnsemblFungi"/>
</dbReference>
<dbReference type="STRING" id="1064592.G0VHR0"/>
<accession>G0VHR0</accession>
<reference evidence="9 10" key="1">
    <citation type="journal article" date="2011" name="Proc. Natl. Acad. Sci. U.S.A.">
        <title>Evolutionary erosion of yeast sex chromosomes by mating-type switching accidents.</title>
        <authorList>
            <person name="Gordon J.L."/>
            <person name="Armisen D."/>
            <person name="Proux-Wera E."/>
            <person name="Oheigeartaigh S.S."/>
            <person name="Byrne K.P."/>
            <person name="Wolfe K.H."/>
        </authorList>
    </citation>
    <scope>NUCLEOTIDE SEQUENCE [LARGE SCALE GENOMIC DNA]</scope>
    <source>
        <strain evidence="10">ATCC 76901 / BCRC 22586 / CBS 4309 / NBRC 1992 / NRRL Y-12630</strain>
    </source>
</reference>
<feature type="compositionally biased region" description="Polar residues" evidence="8">
    <location>
        <begin position="26"/>
        <end position="35"/>
    </location>
</feature>
<evidence type="ECO:0000256" key="8">
    <source>
        <dbReference type="SAM" id="MobiDB-lite"/>
    </source>
</evidence>
<gene>
    <name evidence="9" type="primary">NCAS0G00570</name>
    <name evidence="9" type="ordered locus">NCAS_0G00570</name>
</gene>
<dbReference type="Pfam" id="PF12753">
    <property type="entry name" value="Nro1"/>
    <property type="match status" value="1"/>
</dbReference>
<evidence type="ECO:0000256" key="5">
    <source>
        <dbReference type="ARBA" id="ARBA00023015"/>
    </source>
</evidence>
<name>G0VHR0_NAUCA</name>
<dbReference type="GO" id="GO:0006417">
    <property type="term" value="P:regulation of translation"/>
    <property type="evidence" value="ECO:0007669"/>
    <property type="project" value="UniProtKB-KW"/>
</dbReference>
<keyword evidence="10" id="KW-1185">Reference proteome</keyword>
<dbReference type="OMA" id="GIVHECD"/>
<dbReference type="InParanoid" id="G0VHR0"/>
<protein>
    <recommendedName>
        <fullName evidence="3">Enhancer of translation termination 1</fullName>
    </recommendedName>
</protein>
<evidence type="ECO:0000256" key="4">
    <source>
        <dbReference type="ARBA" id="ARBA00022845"/>
    </source>
</evidence>
<dbReference type="PANTHER" id="PTHR28290:SF1">
    <property type="entry name" value="ENHANCER OF TRANSLATION TERMINATION 1"/>
    <property type="match status" value="1"/>
</dbReference>
<dbReference type="eggNOG" id="ENOG502QPHX">
    <property type="taxonomic scope" value="Eukaryota"/>
</dbReference>
<reference key="2">
    <citation type="submission" date="2011-08" db="EMBL/GenBank/DDBJ databases">
        <title>Genome sequence of Naumovozyma castellii.</title>
        <authorList>
            <person name="Gordon J.L."/>
            <person name="Armisen D."/>
            <person name="Proux-Wera E."/>
            <person name="OhEigeartaigh S.S."/>
            <person name="Byrne K.P."/>
            <person name="Wolfe K.H."/>
        </authorList>
    </citation>
    <scope>NUCLEOTIDE SEQUENCE</scope>
    <source>
        <strain>Type strain:CBS 4309</strain>
    </source>
</reference>
<dbReference type="GeneID" id="96904610"/>
<evidence type="ECO:0000256" key="3">
    <source>
        <dbReference type="ARBA" id="ARBA00017359"/>
    </source>
</evidence>
<dbReference type="OrthoDB" id="5598057at2759"/>
<dbReference type="AlphaFoldDB" id="G0VHR0"/>
<dbReference type="InterPro" id="IPR024318">
    <property type="entry name" value="Nro1/ETT1"/>
</dbReference>
<organism evidence="9 10">
    <name type="scientific">Naumovozyma castellii</name>
    <name type="common">Yeast</name>
    <name type="synonym">Saccharomyces castellii</name>
    <dbReference type="NCBI Taxonomy" id="27288"/>
    <lineage>
        <taxon>Eukaryota</taxon>
        <taxon>Fungi</taxon>
        <taxon>Dikarya</taxon>
        <taxon>Ascomycota</taxon>
        <taxon>Saccharomycotina</taxon>
        <taxon>Saccharomycetes</taxon>
        <taxon>Saccharomycetales</taxon>
        <taxon>Saccharomycetaceae</taxon>
        <taxon>Naumovozyma</taxon>
    </lineage>
</organism>